<feature type="domain" description="PLD phosphodiesterase" evidence="2">
    <location>
        <begin position="406"/>
        <end position="433"/>
    </location>
</feature>
<evidence type="ECO:0000256" key="1">
    <source>
        <dbReference type="SAM" id="SignalP"/>
    </source>
</evidence>
<dbReference type="Gene3D" id="3.30.870.10">
    <property type="entry name" value="Endonuclease Chain A"/>
    <property type="match status" value="2"/>
</dbReference>
<organism evidence="3 4">
    <name type="scientific">Malonomonas rubra DSM 5091</name>
    <dbReference type="NCBI Taxonomy" id="1122189"/>
    <lineage>
        <taxon>Bacteria</taxon>
        <taxon>Pseudomonadati</taxon>
        <taxon>Thermodesulfobacteriota</taxon>
        <taxon>Desulfuromonadia</taxon>
        <taxon>Desulfuromonadales</taxon>
        <taxon>Geopsychrobacteraceae</taxon>
        <taxon>Malonomonas</taxon>
    </lineage>
</organism>
<feature type="signal peptide" evidence="1">
    <location>
        <begin position="1"/>
        <end position="23"/>
    </location>
</feature>
<evidence type="ECO:0000313" key="3">
    <source>
        <dbReference type="EMBL" id="SHJ65988.1"/>
    </source>
</evidence>
<dbReference type="AlphaFoldDB" id="A0A1M6L448"/>
<feature type="domain" description="PLD phosphodiesterase" evidence="2">
    <location>
        <begin position="164"/>
        <end position="191"/>
    </location>
</feature>
<evidence type="ECO:0000313" key="4">
    <source>
        <dbReference type="Proteomes" id="UP000184171"/>
    </source>
</evidence>
<feature type="chain" id="PRO_5012296811" evidence="1">
    <location>
        <begin position="24"/>
        <end position="519"/>
    </location>
</feature>
<reference evidence="3 4" key="1">
    <citation type="submission" date="2016-11" db="EMBL/GenBank/DDBJ databases">
        <authorList>
            <person name="Jaros S."/>
            <person name="Januszkiewicz K."/>
            <person name="Wedrychowicz H."/>
        </authorList>
    </citation>
    <scope>NUCLEOTIDE SEQUENCE [LARGE SCALE GENOMIC DNA]</scope>
    <source>
        <strain evidence="3 4">DSM 5091</strain>
    </source>
</reference>
<dbReference type="EMBL" id="FQZT01000012">
    <property type="protein sequence ID" value="SHJ65988.1"/>
    <property type="molecule type" value="Genomic_DNA"/>
</dbReference>
<name>A0A1M6L448_MALRU</name>
<dbReference type="STRING" id="1122189.SAMN02745165_02861"/>
<evidence type="ECO:0000259" key="2">
    <source>
        <dbReference type="PROSITE" id="PS50035"/>
    </source>
</evidence>
<dbReference type="OrthoDB" id="9762009at2"/>
<sequence length="519" mass="58222">MIKAIRYLPLCLMLLLLFGCATLPENIDRPPSKAFINTEDTAIGTAIAKQTVKHPEKSGFLLLEDGLDAFVGRAVLARFAQRSIDVQYYLYHDDLVGRLFTNLLVKAADRGVRVRLLVDDMDLDGRDLSLAVLDAHANIEVRIFNPFSRNLNRVTQFITRFGSVTRRMHNKSFTVDNQATILGGRNIGNEYFEADPDLAFGDLDVMGIGPVPQKVSDSFDLYWNNELTYPAGVLRGEAPKPEEIEQHHIQLQNFIAEQADSIYVKALEKSTLAQKIKNNQTVFRWGQAHVVYDLPEKVQEDFDQTQLHLSSQLNTYLNNLERELTIFSPYFVPGKAGTQLLTGLAQKGARVRILTNSLSSNDVGIVHAGYAKYRKALLRGGVELYEMNKQLSSQQRKDKRGVGGSSKASLHAKSFVLDRQQLFIGSLNLDPRSLLQNTEIGVIIDQPEIAGKMADWFDQGIESVAFRLELIENSNGSESIRWHGMVDETPTTFDVDPYTGFWQRLGIGCMSLLPIESQL</sequence>
<dbReference type="RefSeq" id="WP_072909424.1">
    <property type="nucleotide sequence ID" value="NZ_FQZT01000012.1"/>
</dbReference>
<dbReference type="GO" id="GO:0030572">
    <property type="term" value="F:phosphatidyltransferase activity"/>
    <property type="evidence" value="ECO:0007669"/>
    <property type="project" value="UniProtKB-ARBA"/>
</dbReference>
<keyword evidence="4" id="KW-1185">Reference proteome</keyword>
<dbReference type="Proteomes" id="UP000184171">
    <property type="component" value="Unassembled WGS sequence"/>
</dbReference>
<dbReference type="InterPro" id="IPR025202">
    <property type="entry name" value="PLD-like_dom"/>
</dbReference>
<dbReference type="PROSITE" id="PS50035">
    <property type="entry name" value="PLD"/>
    <property type="match status" value="2"/>
</dbReference>
<proteinExistence type="predicted"/>
<accession>A0A1M6L448</accession>
<dbReference type="PANTHER" id="PTHR21248">
    <property type="entry name" value="CARDIOLIPIN SYNTHASE"/>
    <property type="match status" value="1"/>
</dbReference>
<dbReference type="PANTHER" id="PTHR21248:SF12">
    <property type="entry name" value="CARDIOLIPIN SYNTHASE C"/>
    <property type="match status" value="1"/>
</dbReference>
<dbReference type="CDD" id="cd09111">
    <property type="entry name" value="PLDc_ymdC_like_1"/>
    <property type="match status" value="1"/>
</dbReference>
<dbReference type="CDD" id="cd09113">
    <property type="entry name" value="PLDc_ymdC_like_2"/>
    <property type="match status" value="1"/>
</dbReference>
<keyword evidence="1" id="KW-0732">Signal</keyword>
<dbReference type="GO" id="GO:0032049">
    <property type="term" value="P:cardiolipin biosynthetic process"/>
    <property type="evidence" value="ECO:0007669"/>
    <property type="project" value="UniProtKB-ARBA"/>
</dbReference>
<gene>
    <name evidence="3" type="ORF">SAMN02745165_02861</name>
</gene>
<dbReference type="SUPFAM" id="SSF56024">
    <property type="entry name" value="Phospholipase D/nuclease"/>
    <property type="match status" value="2"/>
</dbReference>
<dbReference type="SMART" id="SM00155">
    <property type="entry name" value="PLDc"/>
    <property type="match status" value="2"/>
</dbReference>
<dbReference type="PROSITE" id="PS51257">
    <property type="entry name" value="PROKAR_LIPOPROTEIN"/>
    <property type="match status" value="1"/>
</dbReference>
<protein>
    <submittedName>
        <fullName evidence="3">Phosphatidylserine/phosphatidylglycerophosphate/cardiolipin synthase</fullName>
    </submittedName>
</protein>
<dbReference type="InterPro" id="IPR001736">
    <property type="entry name" value="PLipase_D/transphosphatidylase"/>
</dbReference>
<dbReference type="Pfam" id="PF13091">
    <property type="entry name" value="PLDc_2"/>
    <property type="match status" value="2"/>
</dbReference>